<evidence type="ECO:0000256" key="1">
    <source>
        <dbReference type="SAM" id="SignalP"/>
    </source>
</evidence>
<accession>A0A5N5D9C6</accession>
<organism evidence="2 3">
    <name type="scientific">Lasiodiplodia theobromae</name>
    <dbReference type="NCBI Taxonomy" id="45133"/>
    <lineage>
        <taxon>Eukaryota</taxon>
        <taxon>Fungi</taxon>
        <taxon>Dikarya</taxon>
        <taxon>Ascomycota</taxon>
        <taxon>Pezizomycotina</taxon>
        <taxon>Dothideomycetes</taxon>
        <taxon>Dothideomycetes incertae sedis</taxon>
        <taxon>Botryosphaeriales</taxon>
        <taxon>Botryosphaeriaceae</taxon>
        <taxon>Lasiodiplodia</taxon>
    </lineage>
</organism>
<evidence type="ECO:0000313" key="2">
    <source>
        <dbReference type="EMBL" id="KAB2574309.1"/>
    </source>
</evidence>
<feature type="signal peptide" evidence="1">
    <location>
        <begin position="1"/>
        <end position="18"/>
    </location>
</feature>
<keyword evidence="3" id="KW-1185">Reference proteome</keyword>
<gene>
    <name evidence="2" type="ORF">DBV05_g7031</name>
</gene>
<dbReference type="Gene3D" id="2.130.10.10">
    <property type="entry name" value="YVTN repeat-like/Quinoprotein amine dehydrogenase"/>
    <property type="match status" value="1"/>
</dbReference>
<evidence type="ECO:0000313" key="3">
    <source>
        <dbReference type="Proteomes" id="UP000325902"/>
    </source>
</evidence>
<reference evidence="2 3" key="1">
    <citation type="journal article" date="2019" name="Sci. Rep.">
        <title>A multi-omics analysis of the grapevine pathogen Lasiodiplodia theobromae reveals that temperature affects the expression of virulence- and pathogenicity-related genes.</title>
        <authorList>
            <person name="Felix C."/>
            <person name="Meneses R."/>
            <person name="Goncalves M.F.M."/>
            <person name="Tilleman L."/>
            <person name="Duarte A.S."/>
            <person name="Jorrin-Novo J.V."/>
            <person name="Van de Peer Y."/>
            <person name="Deforce D."/>
            <person name="Van Nieuwerburgh F."/>
            <person name="Esteves A.C."/>
            <person name="Alves A."/>
        </authorList>
    </citation>
    <scope>NUCLEOTIDE SEQUENCE [LARGE SCALE GENOMIC DNA]</scope>
    <source>
        <strain evidence="2 3">LA-SOL3</strain>
    </source>
</reference>
<evidence type="ECO:0008006" key="4">
    <source>
        <dbReference type="Google" id="ProtNLM"/>
    </source>
</evidence>
<dbReference type="OrthoDB" id="10006285at2759"/>
<dbReference type="InterPro" id="IPR015943">
    <property type="entry name" value="WD40/YVTN_repeat-like_dom_sf"/>
</dbReference>
<protein>
    <recommendedName>
        <fullName evidence="4">3-carboxymuconate cyclase</fullName>
    </recommendedName>
</protein>
<dbReference type="SUPFAM" id="SSF75011">
    <property type="entry name" value="3-carboxy-cis,cis-mucoante lactonizing enzyme"/>
    <property type="match status" value="1"/>
</dbReference>
<dbReference type="EMBL" id="VCHE01000045">
    <property type="protein sequence ID" value="KAB2574309.1"/>
    <property type="molecule type" value="Genomic_DNA"/>
</dbReference>
<dbReference type="Proteomes" id="UP000325902">
    <property type="component" value="Unassembled WGS sequence"/>
</dbReference>
<comment type="caution">
    <text evidence="2">The sequence shown here is derived from an EMBL/GenBank/DDBJ whole genome shotgun (WGS) entry which is preliminary data.</text>
</comment>
<name>A0A5N5D9C6_9PEZI</name>
<dbReference type="AlphaFoldDB" id="A0A5N5D9C6"/>
<sequence length="410" mass="41677">MYTLFRNILLFASTLATAAPSGQRYRATGRAIYFLTNDANNAVVSIPIAADGTLSEGTVTVTGGAGSNAINGANNMPAAPDALVAQSSLTIAGNNLFAVNAGSNTLSMFTISPSDPTKLTPVGRPATVPGDFPNTVAASPKHNLVCVGTTGARAGITCTTFSPTTGLMIDDGLAMDALRPFDLGQSTPPVGPTNTVSQVFFSDDESKLFTTVKGDPASNKTGFFSVFAVEQNLAGSRLAMHDTRSSPPGTAVLFGSAAVRSSNSRVFVTDPSFGAAVLDVDEASGVATLAARGAIAGQKATCWATISEATRSAFVADAGMNRMVEMSLEDASVISMVDLSSAEDRDLGLTDLKAAGNFVYALSPGNGTTAAAVTVLDVSGGKGAGPRMVQHFELTGLGVGKNAQGMAVLV</sequence>
<proteinExistence type="predicted"/>
<dbReference type="SUPFAM" id="SSF63825">
    <property type="entry name" value="YWTD domain"/>
    <property type="match status" value="1"/>
</dbReference>
<feature type="chain" id="PRO_5024974235" description="3-carboxymuconate cyclase" evidence="1">
    <location>
        <begin position="19"/>
        <end position="410"/>
    </location>
</feature>
<keyword evidence="1" id="KW-0732">Signal</keyword>